<evidence type="ECO:0000313" key="4">
    <source>
        <dbReference type="Proteomes" id="UP000002358"/>
    </source>
</evidence>
<keyword evidence="2" id="KW-0732">Signal</keyword>
<dbReference type="OrthoDB" id="7694545at2759"/>
<feature type="region of interest" description="Disordered" evidence="1">
    <location>
        <begin position="37"/>
        <end position="56"/>
    </location>
</feature>
<protein>
    <submittedName>
        <fullName evidence="3">Uncharacterized protein</fullName>
    </submittedName>
</protein>
<reference evidence="3" key="1">
    <citation type="submission" date="2021-01" db="UniProtKB">
        <authorList>
            <consortium name="EnsemblMetazoa"/>
        </authorList>
    </citation>
    <scope>IDENTIFICATION</scope>
</reference>
<feature type="compositionally biased region" description="Basic and acidic residues" evidence="1">
    <location>
        <begin position="46"/>
        <end position="56"/>
    </location>
</feature>
<evidence type="ECO:0000313" key="3">
    <source>
        <dbReference type="EnsemblMetazoa" id="XP_001599748"/>
    </source>
</evidence>
<feature type="compositionally biased region" description="Polar residues" evidence="1">
    <location>
        <begin position="138"/>
        <end position="151"/>
    </location>
</feature>
<feature type="region of interest" description="Disordered" evidence="1">
    <location>
        <begin position="128"/>
        <end position="151"/>
    </location>
</feature>
<dbReference type="EnsemblMetazoa" id="XM_001599698">
    <property type="protein sequence ID" value="XP_001599748"/>
    <property type="gene ID" value="LOC100114858"/>
</dbReference>
<feature type="region of interest" description="Disordered" evidence="1">
    <location>
        <begin position="63"/>
        <end position="88"/>
    </location>
</feature>
<dbReference type="Proteomes" id="UP000002358">
    <property type="component" value="Chromosome 1"/>
</dbReference>
<evidence type="ECO:0000256" key="2">
    <source>
        <dbReference type="SAM" id="SignalP"/>
    </source>
</evidence>
<keyword evidence="4" id="KW-1185">Reference proteome</keyword>
<name>A0A7M7G208_NASVI</name>
<dbReference type="GeneID" id="100114858"/>
<evidence type="ECO:0000256" key="1">
    <source>
        <dbReference type="SAM" id="MobiDB-lite"/>
    </source>
</evidence>
<proteinExistence type="predicted"/>
<sequence>MASEMKLLWVLLLLFTTALCDKKLNLEDIERDHIRSDVKNSGGKKTTKDTIRNEDSKYLLKAEVSSQSQQQYHGPPAPPQELGNQVGDYAELPSYGSFKYATQPYEYSQDNYQQNKNAVTYLQHGSDLVNPTEHHQSEQQQYVQEGRSNSQNDYDALQQQQQFYQQKVLMGNQLQNVQQEAVAHKYVEKNQNEGAYYMNIPSSQILSYYQNYGMAQSSNKDSEQQISIPIYMPAYAQNQVYTPTKVSYQPEMQFVSLYPKHTQVVFTKTPEGVATSSHTSTSAASTNLAQQLPATNQHQHTVPIDVQGDEAYTSVAYKPQKYEYYVTQQQQSQPRYVHQPKQSQQLVYENSGVYADIYSTPSTAYVQDNSLFEQQKSQIQVQDQHNQLQQQHQQYYVPTSLAEQYMAQLLHQAGIHNTADIVQQATKETQESLHRDFSPPQYQAQKFRASHEVTHLAPVDSENEGFHSKPIYSSASVLSQPKTLLDSYVPSHVIAAQDANRYRERPIKLESGFLPSKINFIRSYKKRKTE</sequence>
<dbReference type="KEGG" id="nvi:100114858"/>
<dbReference type="RefSeq" id="XP_001599748.2">
    <property type="nucleotide sequence ID" value="XM_001599698.4"/>
</dbReference>
<dbReference type="AlphaFoldDB" id="A0A7M7G208"/>
<accession>A0A7M7G208</accession>
<organism evidence="3 4">
    <name type="scientific">Nasonia vitripennis</name>
    <name type="common">Parasitic wasp</name>
    <dbReference type="NCBI Taxonomy" id="7425"/>
    <lineage>
        <taxon>Eukaryota</taxon>
        <taxon>Metazoa</taxon>
        <taxon>Ecdysozoa</taxon>
        <taxon>Arthropoda</taxon>
        <taxon>Hexapoda</taxon>
        <taxon>Insecta</taxon>
        <taxon>Pterygota</taxon>
        <taxon>Neoptera</taxon>
        <taxon>Endopterygota</taxon>
        <taxon>Hymenoptera</taxon>
        <taxon>Apocrita</taxon>
        <taxon>Proctotrupomorpha</taxon>
        <taxon>Chalcidoidea</taxon>
        <taxon>Pteromalidae</taxon>
        <taxon>Pteromalinae</taxon>
        <taxon>Nasonia</taxon>
    </lineage>
</organism>
<feature type="chain" id="PRO_5029758854" evidence="2">
    <location>
        <begin position="21"/>
        <end position="530"/>
    </location>
</feature>
<dbReference type="InParanoid" id="A0A7M7G208"/>
<feature type="signal peptide" evidence="2">
    <location>
        <begin position="1"/>
        <end position="20"/>
    </location>
</feature>